<evidence type="ECO:0000256" key="1">
    <source>
        <dbReference type="ARBA" id="ARBA00022448"/>
    </source>
</evidence>
<dbReference type="InterPro" id="IPR017871">
    <property type="entry name" value="ABC_transporter-like_CS"/>
</dbReference>
<dbReference type="STRING" id="1109412.BN1221_01426"/>
<evidence type="ECO:0000313" key="7">
    <source>
        <dbReference type="Proteomes" id="UP000044377"/>
    </source>
</evidence>
<dbReference type="GO" id="GO:0016887">
    <property type="term" value="F:ATP hydrolysis activity"/>
    <property type="evidence" value="ECO:0007669"/>
    <property type="project" value="InterPro"/>
</dbReference>
<dbReference type="Pfam" id="PF00005">
    <property type="entry name" value="ABC_tran"/>
    <property type="match status" value="2"/>
</dbReference>
<sequence>MDYLRIDGLSKRFGDFTALDTVSLHVGKGSIHALLGENGAGKTTLMNILYGLYQPDGGQISLAGAPLRASSPKQALENGVGMIHQHFMLVDNLTVLENVILGASGGLRLRLAEHRRKLIDLSEQVGLDIDPDLPIWQLPIGMRQRVEILKALYRNVDLLILDEPSSVLGPEEIDAFLQILDRLRGMGKTMLFITHKLDEVFRVCDRVTVLRRGRVVGNAEIAGTTPQAVSRLMVGRELPKPPALPPTPPGEVVLTVSSLCANNDRGIAALRDISFQIRAGEVLGIAGVDGNGQSELAETITGLRQPTSGDISVRGESMLGHDVGARRQRFNVAYVPEDRHSTGLVLDFSLWQNAMLRDARRAPFARNGLIDAHTAQEITRSWCEKYDIRMHTVNQKVRFLSGGNQQKLIFAREVECDPALLVVMQPCKGLDVGAVEAVQRVVREQRMQGKAILYISTELDEIMVISDRIGVMCAGQLTGMLTRAEATTARIGELMTSDVVEGVNHD</sequence>
<dbReference type="Proteomes" id="UP000044377">
    <property type="component" value="Unassembled WGS sequence"/>
</dbReference>
<accession>A0A0G4JSW8</accession>
<keyword evidence="7" id="KW-1185">Reference proteome</keyword>
<reference evidence="7" key="1">
    <citation type="submission" date="2015-01" db="EMBL/GenBank/DDBJ databases">
        <authorList>
            <person name="Paterson Steve"/>
        </authorList>
    </citation>
    <scope>NUCLEOTIDE SEQUENCE [LARGE SCALE GENOMIC DNA]</scope>
    <source>
        <strain evidence="7">OBR1</strain>
    </source>
</reference>
<dbReference type="PANTHER" id="PTHR43790:SF9">
    <property type="entry name" value="GALACTOFURANOSE TRANSPORTER ATP-BINDING PROTEIN YTFR"/>
    <property type="match status" value="1"/>
</dbReference>
<keyword evidence="2" id="KW-0677">Repeat</keyword>
<name>A0A0G4JSW8_9GAMM</name>
<proteinExistence type="predicted"/>
<keyword evidence="1" id="KW-0813">Transport</keyword>
<dbReference type="SUPFAM" id="SSF52540">
    <property type="entry name" value="P-loop containing nucleoside triphosphate hydrolases"/>
    <property type="match status" value="2"/>
</dbReference>
<dbReference type="InterPro" id="IPR003593">
    <property type="entry name" value="AAA+_ATPase"/>
</dbReference>
<evidence type="ECO:0000256" key="4">
    <source>
        <dbReference type="ARBA" id="ARBA00022840"/>
    </source>
</evidence>
<dbReference type="SMART" id="SM00382">
    <property type="entry name" value="AAA"/>
    <property type="match status" value="1"/>
</dbReference>
<dbReference type="OrthoDB" id="9776369at2"/>
<feature type="domain" description="ABC transporter" evidence="5">
    <location>
        <begin position="4"/>
        <end position="237"/>
    </location>
</feature>
<dbReference type="InterPro" id="IPR027417">
    <property type="entry name" value="P-loop_NTPase"/>
</dbReference>
<dbReference type="InterPro" id="IPR050107">
    <property type="entry name" value="ABC_carbohydrate_import_ATPase"/>
</dbReference>
<dbReference type="GO" id="GO:0005524">
    <property type="term" value="F:ATP binding"/>
    <property type="evidence" value="ECO:0007669"/>
    <property type="project" value="UniProtKB-KW"/>
</dbReference>
<dbReference type="PANTHER" id="PTHR43790">
    <property type="entry name" value="CARBOHYDRATE TRANSPORT ATP-BINDING PROTEIN MG119-RELATED"/>
    <property type="match status" value="1"/>
</dbReference>
<evidence type="ECO:0000256" key="2">
    <source>
        <dbReference type="ARBA" id="ARBA00022737"/>
    </source>
</evidence>
<dbReference type="CDD" id="cd03215">
    <property type="entry name" value="ABC_Carb_Monos_II"/>
    <property type="match status" value="1"/>
</dbReference>
<evidence type="ECO:0000259" key="5">
    <source>
        <dbReference type="PROSITE" id="PS50893"/>
    </source>
</evidence>
<gene>
    <name evidence="6" type="ORF">BN1221_01426</name>
</gene>
<feature type="domain" description="ABC transporter" evidence="5">
    <location>
        <begin position="254"/>
        <end position="499"/>
    </location>
</feature>
<dbReference type="CDD" id="cd03216">
    <property type="entry name" value="ABC_Carb_Monos_I"/>
    <property type="match status" value="1"/>
</dbReference>
<dbReference type="PROSITE" id="PS50893">
    <property type="entry name" value="ABC_TRANSPORTER_2"/>
    <property type="match status" value="2"/>
</dbReference>
<keyword evidence="3" id="KW-0547">Nucleotide-binding</keyword>
<dbReference type="Gene3D" id="3.40.50.300">
    <property type="entry name" value="P-loop containing nucleotide triphosphate hydrolases"/>
    <property type="match status" value="2"/>
</dbReference>
<dbReference type="AlphaFoldDB" id="A0A0G4JSW8"/>
<dbReference type="RefSeq" id="WP_048636720.1">
    <property type="nucleotide sequence ID" value="NZ_CGIG01000001.1"/>
</dbReference>
<keyword evidence="4 6" id="KW-0067">ATP-binding</keyword>
<dbReference type="InterPro" id="IPR003439">
    <property type="entry name" value="ABC_transporter-like_ATP-bd"/>
</dbReference>
<dbReference type="PROSITE" id="PS00211">
    <property type="entry name" value="ABC_TRANSPORTER_1"/>
    <property type="match status" value="1"/>
</dbReference>
<evidence type="ECO:0000313" key="6">
    <source>
        <dbReference type="EMBL" id="CPR15290.1"/>
    </source>
</evidence>
<evidence type="ECO:0000256" key="3">
    <source>
        <dbReference type="ARBA" id="ARBA00022741"/>
    </source>
</evidence>
<dbReference type="EMBL" id="CGIG01000001">
    <property type="protein sequence ID" value="CPR15290.1"/>
    <property type="molecule type" value="Genomic_DNA"/>
</dbReference>
<protein>
    <submittedName>
        <fullName evidence="6">ABC transporter ATP-binding protein</fullName>
    </submittedName>
</protein>
<organism evidence="6 7">
    <name type="scientific">Brenneria goodwinii</name>
    <dbReference type="NCBI Taxonomy" id="1109412"/>
    <lineage>
        <taxon>Bacteria</taxon>
        <taxon>Pseudomonadati</taxon>
        <taxon>Pseudomonadota</taxon>
        <taxon>Gammaproteobacteria</taxon>
        <taxon>Enterobacterales</taxon>
        <taxon>Pectobacteriaceae</taxon>
        <taxon>Brenneria</taxon>
    </lineage>
</organism>